<evidence type="ECO:0000256" key="1">
    <source>
        <dbReference type="SAM" id="Coils"/>
    </source>
</evidence>
<protein>
    <submittedName>
        <fullName evidence="2">Uncharacterized protein</fullName>
    </submittedName>
</protein>
<organism evidence="2 3">
    <name type="scientific">Eikenella glucosivorans</name>
    <dbReference type="NCBI Taxonomy" id="2766967"/>
    <lineage>
        <taxon>Bacteria</taxon>
        <taxon>Pseudomonadati</taxon>
        <taxon>Pseudomonadota</taxon>
        <taxon>Betaproteobacteria</taxon>
        <taxon>Neisseriales</taxon>
        <taxon>Neisseriaceae</taxon>
        <taxon>Eikenella</taxon>
    </lineage>
</organism>
<evidence type="ECO:0000313" key="2">
    <source>
        <dbReference type="EMBL" id="MBH5329083.1"/>
    </source>
</evidence>
<reference evidence="2 3" key="1">
    <citation type="submission" date="2020-09" db="EMBL/GenBank/DDBJ databases">
        <title>Eikenella S3660 sp. nov., isolated from a throat swab.</title>
        <authorList>
            <person name="Buhl M."/>
        </authorList>
    </citation>
    <scope>NUCLEOTIDE SEQUENCE [LARGE SCALE GENOMIC DNA]</scope>
    <source>
        <strain evidence="2 3">S3360</strain>
    </source>
</reference>
<gene>
    <name evidence="2" type="ORF">H9Q10_05305</name>
</gene>
<sequence>MNSQLEHLQTSIETLVGRYQAAVREKQALHKKIGEMDAAWQKQRHDHRATVDGLQLAYSERMARMERELTSQIEALQQENAAYRKLLAESAEGIRALLDRLPVPAQEEQAA</sequence>
<dbReference type="EMBL" id="JACSGR010000003">
    <property type="protein sequence ID" value="MBH5329083.1"/>
    <property type="molecule type" value="Genomic_DNA"/>
</dbReference>
<feature type="coiled-coil region" evidence="1">
    <location>
        <begin position="59"/>
        <end position="86"/>
    </location>
</feature>
<proteinExistence type="predicted"/>
<keyword evidence="3" id="KW-1185">Reference proteome</keyword>
<comment type="caution">
    <text evidence="2">The sequence shown here is derived from an EMBL/GenBank/DDBJ whole genome shotgun (WGS) entry which is preliminary data.</text>
</comment>
<keyword evidence="1" id="KW-0175">Coiled coil</keyword>
<dbReference type="RefSeq" id="WP_197902962.1">
    <property type="nucleotide sequence ID" value="NZ_JACSGR010000003.1"/>
</dbReference>
<name>A0ABS0N9W2_9NEIS</name>
<dbReference type="Proteomes" id="UP000768471">
    <property type="component" value="Unassembled WGS sequence"/>
</dbReference>
<evidence type="ECO:0000313" key="3">
    <source>
        <dbReference type="Proteomes" id="UP000768471"/>
    </source>
</evidence>
<accession>A0ABS0N9W2</accession>